<comment type="similarity">
    <text evidence="1 3">Belongs to the type-B carboxylesterase/lipase family.</text>
</comment>
<evidence type="ECO:0000256" key="3">
    <source>
        <dbReference type="RuleBase" id="RU361235"/>
    </source>
</evidence>
<evidence type="ECO:0000256" key="1">
    <source>
        <dbReference type="ARBA" id="ARBA00005964"/>
    </source>
</evidence>
<dbReference type="PROSITE" id="PS00122">
    <property type="entry name" value="CARBOXYLESTERASE_B_1"/>
    <property type="match status" value="1"/>
</dbReference>
<sequence length="552" mass="59020">MSQDIDTLYKTVVRTSICPDVIRSSTHPRNAFYPAGKTRALWSLNITVRNRSISAAPAQNIMSLRNISFFTLAILASFGNVQARNLDTRADTNGLIVDLGTAGIYEGILQNNGTVQSWKGIPYAAAPVGDLRFKGPRPLPEQSSEVIDVSDDALRCIQFGGVSNIIGVKAGPGVEDCLKLWIWKPVSAKKNSKLPVVIYTHGGGLQFSSAPNNDFSDWVGQEQNFIAINPAYRLGAFGFIASEDLTKENETANAGLLDQRFAVEWVKKNIAAFGGNPNDITIQGQSGGGLAVITQLVLFDGKGAPFQKAIARSIQRGATFTIAEHKERNNKLAEILGCSGTTSQIACFRNASPADFVKATDSLSMMKSSNGLVFGGFLPTIDGVTLTDTVTKLLQKGKFAQVPFIGGHVTDEAAGVTPKDVSRVDASIVGQWNLSASNIEKALKLYPVNSSFGSASGTGNFFLSTFDAAVHANAGFGEGGITCSERVANYAFSRFGPKSGTWGVRFEAPTVSFASPIDDFPLAQIPHSADNSYLQITECYGRHATLREGARP</sequence>
<dbReference type="SUPFAM" id="SSF53474">
    <property type="entry name" value="alpha/beta-Hydrolases"/>
    <property type="match status" value="1"/>
</dbReference>
<feature type="domain" description="Carboxylesterase type B" evidence="4">
    <location>
        <begin position="105"/>
        <end position="448"/>
    </location>
</feature>
<dbReference type="Proteomes" id="UP000807353">
    <property type="component" value="Unassembled WGS sequence"/>
</dbReference>
<keyword evidence="2 3" id="KW-0378">Hydrolase</keyword>
<evidence type="ECO:0000256" key="2">
    <source>
        <dbReference type="ARBA" id="ARBA00022801"/>
    </source>
</evidence>
<dbReference type="EMBL" id="MU150240">
    <property type="protein sequence ID" value="KAF9466758.1"/>
    <property type="molecule type" value="Genomic_DNA"/>
</dbReference>
<name>A0A9P5YB84_9AGAR</name>
<evidence type="ECO:0000259" key="4">
    <source>
        <dbReference type="Pfam" id="PF00135"/>
    </source>
</evidence>
<dbReference type="OrthoDB" id="408631at2759"/>
<protein>
    <recommendedName>
        <fullName evidence="3">Carboxylic ester hydrolase</fullName>
        <ecNumber evidence="3">3.1.1.-</ecNumber>
    </recommendedName>
</protein>
<dbReference type="Pfam" id="PF00135">
    <property type="entry name" value="COesterase"/>
    <property type="match status" value="1"/>
</dbReference>
<dbReference type="EC" id="3.1.1.-" evidence="3"/>
<evidence type="ECO:0000313" key="5">
    <source>
        <dbReference type="EMBL" id="KAF9466758.1"/>
    </source>
</evidence>
<comment type="caution">
    <text evidence="5">The sequence shown here is derived from an EMBL/GenBank/DDBJ whole genome shotgun (WGS) entry which is preliminary data.</text>
</comment>
<accession>A0A9P5YB84</accession>
<dbReference type="AlphaFoldDB" id="A0A9P5YB84"/>
<dbReference type="Gene3D" id="3.40.50.1820">
    <property type="entry name" value="alpha/beta hydrolase"/>
    <property type="match status" value="1"/>
</dbReference>
<keyword evidence="6" id="KW-1185">Reference proteome</keyword>
<dbReference type="GO" id="GO:0016787">
    <property type="term" value="F:hydrolase activity"/>
    <property type="evidence" value="ECO:0007669"/>
    <property type="project" value="UniProtKB-KW"/>
</dbReference>
<dbReference type="InterPro" id="IPR002018">
    <property type="entry name" value="CarbesteraseB"/>
</dbReference>
<dbReference type="InterPro" id="IPR029058">
    <property type="entry name" value="AB_hydrolase_fold"/>
</dbReference>
<proteinExistence type="inferred from homology"/>
<evidence type="ECO:0000313" key="6">
    <source>
        <dbReference type="Proteomes" id="UP000807353"/>
    </source>
</evidence>
<reference evidence="5" key="1">
    <citation type="submission" date="2020-11" db="EMBL/GenBank/DDBJ databases">
        <authorList>
            <consortium name="DOE Joint Genome Institute"/>
            <person name="Ahrendt S."/>
            <person name="Riley R."/>
            <person name="Andreopoulos W."/>
            <person name="Labutti K."/>
            <person name="Pangilinan J."/>
            <person name="Ruiz-Duenas F.J."/>
            <person name="Barrasa J.M."/>
            <person name="Sanchez-Garcia M."/>
            <person name="Camarero S."/>
            <person name="Miyauchi S."/>
            <person name="Serrano A."/>
            <person name="Linde D."/>
            <person name="Babiker R."/>
            <person name="Drula E."/>
            <person name="Ayuso-Fernandez I."/>
            <person name="Pacheco R."/>
            <person name="Padilla G."/>
            <person name="Ferreira P."/>
            <person name="Barriuso J."/>
            <person name="Kellner H."/>
            <person name="Castanera R."/>
            <person name="Alfaro M."/>
            <person name="Ramirez L."/>
            <person name="Pisabarro A.G."/>
            <person name="Kuo A."/>
            <person name="Tritt A."/>
            <person name="Lipzen A."/>
            <person name="He G."/>
            <person name="Yan M."/>
            <person name="Ng V."/>
            <person name="Cullen D."/>
            <person name="Martin F."/>
            <person name="Rosso M.-N."/>
            <person name="Henrissat B."/>
            <person name="Hibbett D."/>
            <person name="Martinez A.T."/>
            <person name="Grigoriev I.V."/>
        </authorList>
    </citation>
    <scope>NUCLEOTIDE SEQUENCE</scope>
    <source>
        <strain evidence="5">CBS 247.69</strain>
    </source>
</reference>
<organism evidence="5 6">
    <name type="scientific">Collybia nuda</name>
    <dbReference type="NCBI Taxonomy" id="64659"/>
    <lineage>
        <taxon>Eukaryota</taxon>
        <taxon>Fungi</taxon>
        <taxon>Dikarya</taxon>
        <taxon>Basidiomycota</taxon>
        <taxon>Agaricomycotina</taxon>
        <taxon>Agaricomycetes</taxon>
        <taxon>Agaricomycetidae</taxon>
        <taxon>Agaricales</taxon>
        <taxon>Tricholomatineae</taxon>
        <taxon>Clitocybaceae</taxon>
        <taxon>Collybia</taxon>
    </lineage>
</organism>
<dbReference type="InterPro" id="IPR050309">
    <property type="entry name" value="Type-B_Carboxylest/Lipase"/>
</dbReference>
<dbReference type="PANTHER" id="PTHR11559">
    <property type="entry name" value="CARBOXYLESTERASE"/>
    <property type="match status" value="1"/>
</dbReference>
<dbReference type="InterPro" id="IPR019826">
    <property type="entry name" value="Carboxylesterase_B_AS"/>
</dbReference>
<gene>
    <name evidence="5" type="ORF">BDZ94DRAFT_135666</name>
</gene>